<organism evidence="1 2">
    <name type="scientific">Cudoniella acicularis</name>
    <dbReference type="NCBI Taxonomy" id="354080"/>
    <lineage>
        <taxon>Eukaryota</taxon>
        <taxon>Fungi</taxon>
        <taxon>Dikarya</taxon>
        <taxon>Ascomycota</taxon>
        <taxon>Pezizomycotina</taxon>
        <taxon>Leotiomycetes</taxon>
        <taxon>Helotiales</taxon>
        <taxon>Tricladiaceae</taxon>
        <taxon>Cudoniella</taxon>
    </lineage>
</organism>
<gene>
    <name evidence="1" type="ORF">G7Y89_g4552</name>
</gene>
<evidence type="ECO:0000313" key="2">
    <source>
        <dbReference type="Proteomes" id="UP000566819"/>
    </source>
</evidence>
<dbReference type="Proteomes" id="UP000566819">
    <property type="component" value="Unassembled WGS sequence"/>
</dbReference>
<keyword evidence="2" id="KW-1185">Reference proteome</keyword>
<sequence length="119" mass="13275">MASKDKFRVAAGNEIPCPMPLVTTQCTEEANGVFQSIEGAVQTILKNHGIQPTSLQVQNLARRYYYGHQTLIIDTKDSDSSSWKAAATEIQQLINKALLGRSLTDLEFLVEIRNSELMY</sequence>
<dbReference type="AlphaFoldDB" id="A0A8H4W6K9"/>
<proteinExistence type="predicted"/>
<protein>
    <submittedName>
        <fullName evidence="1">Uncharacterized protein</fullName>
    </submittedName>
</protein>
<name>A0A8H4W6K9_9HELO</name>
<accession>A0A8H4W6K9</accession>
<evidence type="ECO:0000313" key="1">
    <source>
        <dbReference type="EMBL" id="KAF4633570.1"/>
    </source>
</evidence>
<comment type="caution">
    <text evidence="1">The sequence shown here is derived from an EMBL/GenBank/DDBJ whole genome shotgun (WGS) entry which is preliminary data.</text>
</comment>
<reference evidence="1 2" key="1">
    <citation type="submission" date="2020-03" db="EMBL/GenBank/DDBJ databases">
        <title>Draft Genome Sequence of Cudoniella acicularis.</title>
        <authorList>
            <person name="Buettner E."/>
            <person name="Kellner H."/>
        </authorList>
    </citation>
    <scope>NUCLEOTIDE SEQUENCE [LARGE SCALE GENOMIC DNA]</scope>
    <source>
        <strain evidence="1 2">DSM 108380</strain>
    </source>
</reference>
<dbReference type="EMBL" id="JAAMPI010000249">
    <property type="protein sequence ID" value="KAF4633570.1"/>
    <property type="molecule type" value="Genomic_DNA"/>
</dbReference>